<dbReference type="SUPFAM" id="SSF54001">
    <property type="entry name" value="Cysteine proteinases"/>
    <property type="match status" value="1"/>
</dbReference>
<dbReference type="Pfam" id="PF00443">
    <property type="entry name" value="UCH"/>
    <property type="match status" value="1"/>
</dbReference>
<dbReference type="PROSITE" id="PS50865">
    <property type="entry name" value="ZF_MYND_2"/>
    <property type="match status" value="1"/>
</dbReference>
<evidence type="ECO:0000256" key="8">
    <source>
        <dbReference type="ARBA" id="ARBA00022801"/>
    </source>
</evidence>
<evidence type="ECO:0000256" key="4">
    <source>
        <dbReference type="ARBA" id="ARBA00022670"/>
    </source>
</evidence>
<dbReference type="FunFam" id="6.10.140.2220:FF:000006">
    <property type="entry name" value="Ubiquitin carboxyl-terminal hydrolase 15"/>
    <property type="match status" value="1"/>
</dbReference>
<dbReference type="AlphaFoldDB" id="A0AAN9PK76"/>
<evidence type="ECO:0000259" key="13">
    <source>
        <dbReference type="PROSITE" id="PS50235"/>
    </source>
</evidence>
<organism evidence="15 16">
    <name type="scientific">Clitoria ternatea</name>
    <name type="common">Butterfly pea</name>
    <dbReference type="NCBI Taxonomy" id="43366"/>
    <lineage>
        <taxon>Eukaryota</taxon>
        <taxon>Viridiplantae</taxon>
        <taxon>Streptophyta</taxon>
        <taxon>Embryophyta</taxon>
        <taxon>Tracheophyta</taxon>
        <taxon>Spermatophyta</taxon>
        <taxon>Magnoliopsida</taxon>
        <taxon>eudicotyledons</taxon>
        <taxon>Gunneridae</taxon>
        <taxon>Pentapetalae</taxon>
        <taxon>rosids</taxon>
        <taxon>fabids</taxon>
        <taxon>Fabales</taxon>
        <taxon>Fabaceae</taxon>
        <taxon>Papilionoideae</taxon>
        <taxon>50 kb inversion clade</taxon>
        <taxon>NPAAA clade</taxon>
        <taxon>indigoferoid/millettioid clade</taxon>
        <taxon>Phaseoleae</taxon>
        <taxon>Clitoria</taxon>
    </lineage>
</organism>
<feature type="compositionally biased region" description="Basic and acidic residues" evidence="12">
    <location>
        <begin position="320"/>
        <end position="331"/>
    </location>
</feature>
<keyword evidence="7" id="KW-0833">Ubl conjugation pathway</keyword>
<evidence type="ECO:0000256" key="6">
    <source>
        <dbReference type="ARBA" id="ARBA00022771"/>
    </source>
</evidence>
<dbReference type="PROSITE" id="PS01360">
    <property type="entry name" value="ZF_MYND_1"/>
    <property type="match status" value="1"/>
</dbReference>
<evidence type="ECO:0000256" key="9">
    <source>
        <dbReference type="ARBA" id="ARBA00022807"/>
    </source>
</evidence>
<dbReference type="GO" id="GO:0004843">
    <property type="term" value="F:cysteine-type deubiquitinase activity"/>
    <property type="evidence" value="ECO:0007669"/>
    <property type="project" value="UniProtKB-EC"/>
</dbReference>
<dbReference type="EC" id="3.4.19.12" evidence="3"/>
<dbReference type="InterPro" id="IPR028889">
    <property type="entry name" value="USP"/>
</dbReference>
<feature type="compositionally biased region" description="Basic and acidic residues" evidence="12">
    <location>
        <begin position="161"/>
        <end position="184"/>
    </location>
</feature>
<feature type="region of interest" description="Disordered" evidence="12">
    <location>
        <begin position="935"/>
        <end position="958"/>
    </location>
</feature>
<dbReference type="Gene3D" id="3.90.70.10">
    <property type="entry name" value="Cysteine proteinases"/>
    <property type="match status" value="1"/>
</dbReference>
<name>A0AAN9PK76_CLITE</name>
<evidence type="ECO:0000313" key="16">
    <source>
        <dbReference type="Proteomes" id="UP001359559"/>
    </source>
</evidence>
<evidence type="ECO:0000256" key="1">
    <source>
        <dbReference type="ARBA" id="ARBA00000707"/>
    </source>
</evidence>
<dbReference type="Gene3D" id="6.10.140.2220">
    <property type="match status" value="1"/>
</dbReference>
<dbReference type="InterPro" id="IPR050164">
    <property type="entry name" value="Peptidase_C19"/>
</dbReference>
<feature type="compositionally biased region" description="Low complexity" evidence="12">
    <location>
        <begin position="890"/>
        <end position="912"/>
    </location>
</feature>
<dbReference type="SUPFAM" id="SSF144232">
    <property type="entry name" value="HIT/MYND zinc finger-like"/>
    <property type="match status" value="1"/>
</dbReference>
<evidence type="ECO:0000259" key="14">
    <source>
        <dbReference type="PROSITE" id="PS50865"/>
    </source>
</evidence>
<feature type="domain" description="MYND-type" evidence="14">
    <location>
        <begin position="77"/>
        <end position="114"/>
    </location>
</feature>
<proteinExistence type="inferred from homology"/>
<dbReference type="InterPro" id="IPR002893">
    <property type="entry name" value="Znf_MYND"/>
</dbReference>
<keyword evidence="16" id="KW-1185">Reference proteome</keyword>
<sequence length="1062" mass="115894">MRVTIDLGFSSLVLIAVVCVVLPAIAFVVRRKWSHAAARAEEIKRLLVLAEEESARAETEASYQYGAVSPIAKNNRCAVCYCPTTTRCARCKAVHYCSGKCQIVHWRQGHRDECRPSSTSHQSNDLASDLGKKVVEPHYSQIHDEKSQIESTVYTSSEKSPLSDESRSKISHAKDDITRVEPLREGNIADSNSELSSNSFSGFSTSTSAGESSDDSSVCESITSNEHERSEGNIFVDPIHDISHTTSNCNDMDVSIPVSPKFATLVDSVDGYSTKHKLNSVRPGFGKGESELVSNGSSGLSMRKGATIEPSTVSSGFWNKTHDSMGIKDDSNNDPLPSHSDDSPLKSVENNMPCAGSVSLENEDVDSSGCADTPSIHNLQTVGSRASNHAVITCDSNLKSAESRCLPCAVADARKVSRTQEHSHDSIECGNSGVHSSTAISPQAVNCSPNSKNGWKTSVVKVADQFRGSNLSKHFPLAVGSDITGKYNDKGLFPYDMFVKLYNWNRVELQPFGLINCGNSCYANAVLQCLAFTPPLTAYLLQGLHSISCANKKWCFTCEFERLILKSKDTRSAVSPMGILSQLQNIGSQLGNGKEEDAHEFLRLAVETMQSVCLMESGANISDSSKEETNVMGLTFGGYLQSKIKCMKCGGKSERQERMMDLTVEIEGEIATLEEALQQFSSTETLDGENKYHCVRCKSYEKAKKKMTVLEAPNVLTIALKRFQSGKFGKLNKPIRFPEILDLAPFMSGTSDLPIYRLYGVVVHLDVMNAAFSGHYVCYVKNFQSRWFKVDDSVVTPVELDTVLTKGAYMLFYARCSPRAPRLIRNSIVSSDSKWKINGKAVTMKRHASTVSGAGEFMTSSISPDGSLALDTIYSKFHHLKKILEEDSSSDNSSLISNNSDEGSCSTDSTLDSTSTDDFGDYIFGDKGPGWGGMLRNSDSDVSPALSPAALNSRRLPMPTYDTDPCDSVLPHATGCQPSPSGSRVAIDGLLYRSRPVDTKGNGGGVSRMHLDKSIEHRNSRLDTSSSRSSFRETDSVQRAGSYHFNDRNSGISNIKSRDRTD</sequence>
<dbReference type="PANTHER" id="PTHR24006">
    <property type="entry name" value="UBIQUITIN CARBOXYL-TERMINAL HYDROLASE"/>
    <property type="match status" value="1"/>
</dbReference>
<keyword evidence="4" id="KW-0645">Protease</keyword>
<evidence type="ECO:0000256" key="11">
    <source>
        <dbReference type="PROSITE-ProRule" id="PRU00134"/>
    </source>
</evidence>
<feature type="compositionally biased region" description="Basic and acidic residues" evidence="12">
    <location>
        <begin position="1009"/>
        <end position="1021"/>
    </location>
</feature>
<feature type="region of interest" description="Disordered" evidence="12">
    <location>
        <begin position="140"/>
        <end position="232"/>
    </location>
</feature>
<evidence type="ECO:0000256" key="7">
    <source>
        <dbReference type="ARBA" id="ARBA00022786"/>
    </source>
</evidence>
<dbReference type="EMBL" id="JAYKXN010000003">
    <property type="protein sequence ID" value="KAK7301113.1"/>
    <property type="molecule type" value="Genomic_DNA"/>
</dbReference>
<dbReference type="FunFam" id="3.90.70.10:FF:000026">
    <property type="entry name" value="Ubiquitin carboxyl-terminal hydrolase 15"/>
    <property type="match status" value="1"/>
</dbReference>
<dbReference type="PROSITE" id="PS00972">
    <property type="entry name" value="USP_1"/>
    <property type="match status" value="1"/>
</dbReference>
<dbReference type="PANTHER" id="PTHR24006:SF874">
    <property type="entry name" value="UBIQUITIN CARBOXYL-TERMINAL HYDROLASE 16"/>
    <property type="match status" value="1"/>
</dbReference>
<dbReference type="GO" id="GO:0016579">
    <property type="term" value="P:protein deubiquitination"/>
    <property type="evidence" value="ECO:0007669"/>
    <property type="project" value="InterPro"/>
</dbReference>
<evidence type="ECO:0000256" key="5">
    <source>
        <dbReference type="ARBA" id="ARBA00022723"/>
    </source>
</evidence>
<keyword evidence="9" id="KW-0788">Thiol protease</keyword>
<reference evidence="15 16" key="1">
    <citation type="submission" date="2024-01" db="EMBL/GenBank/DDBJ databases">
        <title>The genomes of 5 underutilized Papilionoideae crops provide insights into root nodulation and disease resistance.</title>
        <authorList>
            <person name="Yuan L."/>
        </authorList>
    </citation>
    <scope>NUCLEOTIDE SEQUENCE [LARGE SCALE GENOMIC DNA]</scope>
    <source>
        <strain evidence="15">LY-2023</strain>
        <tissue evidence="15">Leaf</tissue>
    </source>
</reference>
<dbReference type="InterPro" id="IPR001394">
    <property type="entry name" value="Peptidase_C19_UCH"/>
</dbReference>
<dbReference type="GO" id="GO:0006508">
    <property type="term" value="P:proteolysis"/>
    <property type="evidence" value="ECO:0007669"/>
    <property type="project" value="UniProtKB-KW"/>
</dbReference>
<protein>
    <recommendedName>
        <fullName evidence="3">ubiquitinyl hydrolase 1</fullName>
        <ecNumber evidence="3">3.4.19.12</ecNumber>
    </recommendedName>
</protein>
<keyword evidence="5" id="KW-0479">Metal-binding</keyword>
<dbReference type="InterPro" id="IPR018200">
    <property type="entry name" value="USP_CS"/>
</dbReference>
<evidence type="ECO:0000256" key="12">
    <source>
        <dbReference type="SAM" id="MobiDB-lite"/>
    </source>
</evidence>
<evidence type="ECO:0000256" key="3">
    <source>
        <dbReference type="ARBA" id="ARBA00012759"/>
    </source>
</evidence>
<dbReference type="GO" id="GO:0005634">
    <property type="term" value="C:nucleus"/>
    <property type="evidence" value="ECO:0007669"/>
    <property type="project" value="TreeGrafter"/>
</dbReference>
<dbReference type="Pfam" id="PF01753">
    <property type="entry name" value="zf-MYND"/>
    <property type="match status" value="1"/>
</dbReference>
<feature type="region of interest" description="Disordered" evidence="12">
    <location>
        <begin position="996"/>
        <end position="1062"/>
    </location>
</feature>
<keyword evidence="8" id="KW-0378">Hydrolase</keyword>
<dbReference type="GO" id="GO:0005829">
    <property type="term" value="C:cytosol"/>
    <property type="evidence" value="ECO:0007669"/>
    <property type="project" value="TreeGrafter"/>
</dbReference>
<dbReference type="Proteomes" id="UP001359559">
    <property type="component" value="Unassembled WGS sequence"/>
</dbReference>
<comment type="catalytic activity">
    <reaction evidence="1">
        <text>Thiol-dependent hydrolysis of ester, thioester, amide, peptide and isopeptide bonds formed by the C-terminal Gly of ubiquitin (a 76-residue protein attached to proteins as an intracellular targeting signal).</text>
        <dbReference type="EC" id="3.4.19.12"/>
    </reaction>
</comment>
<gene>
    <name evidence="15" type="ORF">RJT34_11974</name>
</gene>
<dbReference type="GO" id="GO:0008270">
    <property type="term" value="F:zinc ion binding"/>
    <property type="evidence" value="ECO:0007669"/>
    <property type="project" value="UniProtKB-KW"/>
</dbReference>
<comment type="caution">
    <text evidence="15">The sequence shown here is derived from an EMBL/GenBank/DDBJ whole genome shotgun (WGS) entry which is preliminary data.</text>
</comment>
<feature type="region of interest" description="Disordered" evidence="12">
    <location>
        <begin position="313"/>
        <end position="372"/>
    </location>
</feature>
<evidence type="ECO:0000256" key="2">
    <source>
        <dbReference type="ARBA" id="ARBA00009085"/>
    </source>
</evidence>
<comment type="similarity">
    <text evidence="2">Belongs to the peptidase C19 family.</text>
</comment>
<feature type="compositionally biased region" description="Low complexity" evidence="12">
    <location>
        <begin position="189"/>
        <end position="211"/>
    </location>
</feature>
<dbReference type="PROSITE" id="PS50235">
    <property type="entry name" value="USP_3"/>
    <property type="match status" value="1"/>
</dbReference>
<evidence type="ECO:0000313" key="15">
    <source>
        <dbReference type="EMBL" id="KAK7301113.1"/>
    </source>
</evidence>
<keyword evidence="6 11" id="KW-0863">Zinc-finger</keyword>
<feature type="compositionally biased region" description="Polar residues" evidence="12">
    <location>
        <begin position="149"/>
        <end position="160"/>
    </location>
</feature>
<keyword evidence="10" id="KW-0862">Zinc</keyword>
<evidence type="ECO:0000256" key="10">
    <source>
        <dbReference type="ARBA" id="ARBA00022833"/>
    </source>
</evidence>
<dbReference type="InterPro" id="IPR038765">
    <property type="entry name" value="Papain-like_cys_pep_sf"/>
</dbReference>
<feature type="region of interest" description="Disordered" evidence="12">
    <location>
        <begin position="888"/>
        <end position="912"/>
    </location>
</feature>
<feature type="domain" description="USP" evidence="13">
    <location>
        <begin position="512"/>
        <end position="816"/>
    </location>
</feature>
<accession>A0AAN9PK76</accession>